<comment type="similarity">
    <text evidence="2">Belongs to the major facilitator superfamily. EmrB family.</text>
</comment>
<feature type="transmembrane region" description="Helical" evidence="8">
    <location>
        <begin position="309"/>
        <end position="332"/>
    </location>
</feature>
<dbReference type="PANTHER" id="PTHR42718">
    <property type="entry name" value="MAJOR FACILITATOR SUPERFAMILY MULTIDRUG TRANSPORTER MFSC"/>
    <property type="match status" value="1"/>
</dbReference>
<dbReference type="InterPro" id="IPR004638">
    <property type="entry name" value="EmrB-like"/>
</dbReference>
<feature type="transmembrane region" description="Helical" evidence="8">
    <location>
        <begin position="21"/>
        <end position="47"/>
    </location>
</feature>
<dbReference type="Pfam" id="PF07690">
    <property type="entry name" value="MFS_1"/>
    <property type="match status" value="1"/>
</dbReference>
<dbReference type="SUPFAM" id="SSF103473">
    <property type="entry name" value="MFS general substrate transporter"/>
    <property type="match status" value="1"/>
</dbReference>
<dbReference type="OrthoDB" id="9812221at2"/>
<keyword evidence="5 8" id="KW-0812">Transmembrane</keyword>
<feature type="domain" description="Major facilitator superfamily (MFS) profile" evidence="9">
    <location>
        <begin position="21"/>
        <end position="477"/>
    </location>
</feature>
<comment type="subcellular location">
    <subcellularLocation>
        <location evidence="1">Cell membrane</location>
        <topology evidence="1">Multi-pass membrane protein</topology>
    </subcellularLocation>
</comment>
<dbReference type="AlphaFoldDB" id="A0A2A9DQ03"/>
<evidence type="ECO:0000259" key="9">
    <source>
        <dbReference type="PROSITE" id="PS50850"/>
    </source>
</evidence>
<evidence type="ECO:0000256" key="4">
    <source>
        <dbReference type="ARBA" id="ARBA00022475"/>
    </source>
</evidence>
<protein>
    <submittedName>
        <fullName evidence="10">DHA2 family lincomycin resistance protein-like MFS transporter</fullName>
    </submittedName>
</protein>
<comment type="caution">
    <text evidence="10">The sequence shown here is derived from an EMBL/GenBank/DDBJ whole genome shotgun (WGS) entry which is preliminary data.</text>
</comment>
<feature type="transmembrane region" description="Helical" evidence="8">
    <location>
        <begin position="207"/>
        <end position="226"/>
    </location>
</feature>
<feature type="transmembrane region" description="Helical" evidence="8">
    <location>
        <begin position="150"/>
        <end position="170"/>
    </location>
</feature>
<dbReference type="InterPro" id="IPR020846">
    <property type="entry name" value="MFS_dom"/>
</dbReference>
<dbReference type="STRING" id="1724.GCA_001044175_02263"/>
<gene>
    <name evidence="10" type="ORF">ATK06_1081</name>
</gene>
<name>A0A2A9DQ03_9CORY</name>
<feature type="transmembrane region" description="Helical" evidence="8">
    <location>
        <begin position="176"/>
        <end position="195"/>
    </location>
</feature>
<dbReference type="PRINTS" id="PR01036">
    <property type="entry name" value="TCRTETB"/>
</dbReference>
<keyword evidence="11" id="KW-1185">Reference proteome</keyword>
<evidence type="ECO:0000256" key="3">
    <source>
        <dbReference type="ARBA" id="ARBA00022448"/>
    </source>
</evidence>
<dbReference type="InterPro" id="IPR011701">
    <property type="entry name" value="MFS"/>
</dbReference>
<evidence type="ECO:0000256" key="2">
    <source>
        <dbReference type="ARBA" id="ARBA00008537"/>
    </source>
</evidence>
<feature type="transmembrane region" description="Helical" evidence="8">
    <location>
        <begin position="454"/>
        <end position="472"/>
    </location>
</feature>
<dbReference type="GO" id="GO:0022857">
    <property type="term" value="F:transmembrane transporter activity"/>
    <property type="evidence" value="ECO:0007669"/>
    <property type="project" value="InterPro"/>
</dbReference>
<keyword evidence="6 8" id="KW-1133">Transmembrane helix</keyword>
<evidence type="ECO:0000313" key="11">
    <source>
        <dbReference type="Proteomes" id="UP000221653"/>
    </source>
</evidence>
<dbReference type="PROSITE" id="PS50850">
    <property type="entry name" value="MFS"/>
    <property type="match status" value="1"/>
</dbReference>
<dbReference type="PANTHER" id="PTHR42718:SF9">
    <property type="entry name" value="MAJOR FACILITATOR SUPERFAMILY MULTIDRUG TRANSPORTER MFSC"/>
    <property type="match status" value="1"/>
</dbReference>
<keyword evidence="7 8" id="KW-0472">Membrane</keyword>
<dbReference type="InterPro" id="IPR036259">
    <property type="entry name" value="MFS_trans_sf"/>
</dbReference>
<dbReference type="CDD" id="cd17503">
    <property type="entry name" value="MFS_LmrB_MDR_like"/>
    <property type="match status" value="1"/>
</dbReference>
<dbReference type="NCBIfam" id="TIGR00711">
    <property type="entry name" value="efflux_EmrB"/>
    <property type="match status" value="1"/>
</dbReference>
<feature type="transmembrane region" description="Helical" evidence="8">
    <location>
        <begin position="277"/>
        <end position="303"/>
    </location>
</feature>
<evidence type="ECO:0000256" key="7">
    <source>
        <dbReference type="ARBA" id="ARBA00023136"/>
    </source>
</evidence>
<feature type="transmembrane region" description="Helical" evidence="8">
    <location>
        <begin position="238"/>
        <end position="256"/>
    </location>
</feature>
<sequence>MAGAPSEHTEQPTPQYRVGPIITVLVLSAMIMIMNETTLSVALPSIMADFGVGADVVQWLVTGFLLTMAVVIPTTGWLLQRFTTRALFITSLTLFVIGSVLGALAPAFWVLLLARVVQACGTAMLLPMLMTVTLTIVAPERRGVMMGLNSVVISVAPAVGPTLAGFIINAQTWHHLFWVMVPIGIVVLIAGIFVLKNVGVTRKVPLDVFSVILSIIAFGALVYGLSTVGQLIQGGSSWPIVALLIGFVGVAFFAYRQRYLGRTGRALLDLTPFTVRNFVVSAVVVVMAMAMMLGTVNVLPIYLQSSLGVTALATGLIVLPGGLIQGIISPFIGRLYDSVGARPIAIPGALLMLIAQWWLHFIITPETSVTVLICAHVLFNVGMALVMTPLMTISLASLPGHLYPHGSAAMNTLQQLGGAAGTAVLIAAMTIGTTHAMQGGAAAEAATAHGTGQAFVAGGILGIIAVVASFFIGTPPKVTRVVEETP</sequence>
<evidence type="ECO:0000256" key="1">
    <source>
        <dbReference type="ARBA" id="ARBA00004651"/>
    </source>
</evidence>
<evidence type="ECO:0000313" key="10">
    <source>
        <dbReference type="EMBL" id="PFG27999.1"/>
    </source>
</evidence>
<dbReference type="GO" id="GO:0005886">
    <property type="term" value="C:plasma membrane"/>
    <property type="evidence" value="ECO:0007669"/>
    <property type="project" value="UniProtKB-SubCell"/>
</dbReference>
<reference evidence="10 11" key="1">
    <citation type="submission" date="2017-10" db="EMBL/GenBank/DDBJ databases">
        <title>Sequencing the genomes of 1000 actinobacteria strains.</title>
        <authorList>
            <person name="Klenk H.-P."/>
        </authorList>
    </citation>
    <scope>NUCLEOTIDE SEQUENCE [LARGE SCALE GENOMIC DNA]</scope>
    <source>
        <strain evidence="10 11">DSM 20688</strain>
    </source>
</reference>
<dbReference type="EMBL" id="PDJF01000001">
    <property type="protein sequence ID" value="PFG27999.1"/>
    <property type="molecule type" value="Genomic_DNA"/>
</dbReference>
<evidence type="ECO:0000256" key="8">
    <source>
        <dbReference type="SAM" id="Phobius"/>
    </source>
</evidence>
<accession>A0A2A9DQ03</accession>
<feature type="transmembrane region" description="Helical" evidence="8">
    <location>
        <begin position="116"/>
        <end position="138"/>
    </location>
</feature>
<feature type="transmembrane region" description="Helical" evidence="8">
    <location>
        <begin position="344"/>
        <end position="363"/>
    </location>
</feature>
<dbReference type="Proteomes" id="UP000221653">
    <property type="component" value="Unassembled WGS sequence"/>
</dbReference>
<keyword evidence="3" id="KW-0813">Transport</keyword>
<evidence type="ECO:0000256" key="6">
    <source>
        <dbReference type="ARBA" id="ARBA00022989"/>
    </source>
</evidence>
<keyword evidence="4" id="KW-1003">Cell membrane</keyword>
<evidence type="ECO:0000256" key="5">
    <source>
        <dbReference type="ARBA" id="ARBA00022692"/>
    </source>
</evidence>
<organism evidence="10 11">
    <name type="scientific">Corynebacterium renale</name>
    <dbReference type="NCBI Taxonomy" id="1724"/>
    <lineage>
        <taxon>Bacteria</taxon>
        <taxon>Bacillati</taxon>
        <taxon>Actinomycetota</taxon>
        <taxon>Actinomycetes</taxon>
        <taxon>Mycobacteriales</taxon>
        <taxon>Corynebacteriaceae</taxon>
        <taxon>Corynebacterium</taxon>
    </lineage>
</organism>
<proteinExistence type="inferred from homology"/>
<dbReference type="Gene3D" id="1.20.1250.20">
    <property type="entry name" value="MFS general substrate transporter like domains"/>
    <property type="match status" value="1"/>
</dbReference>
<feature type="transmembrane region" description="Helical" evidence="8">
    <location>
        <begin position="416"/>
        <end position="434"/>
    </location>
</feature>
<feature type="transmembrane region" description="Helical" evidence="8">
    <location>
        <begin position="86"/>
        <end position="110"/>
    </location>
</feature>
<dbReference type="Gene3D" id="1.20.1720.10">
    <property type="entry name" value="Multidrug resistance protein D"/>
    <property type="match status" value="1"/>
</dbReference>
<feature type="transmembrane region" description="Helical" evidence="8">
    <location>
        <begin position="59"/>
        <end position="79"/>
    </location>
</feature>
<feature type="transmembrane region" description="Helical" evidence="8">
    <location>
        <begin position="369"/>
        <end position="395"/>
    </location>
</feature>
<dbReference type="RefSeq" id="WP_048380827.1">
    <property type="nucleotide sequence ID" value="NZ_LDYE01000008.1"/>
</dbReference>